<keyword evidence="3" id="KW-1185">Reference proteome</keyword>
<evidence type="ECO:0000259" key="1">
    <source>
        <dbReference type="Pfam" id="PF01636"/>
    </source>
</evidence>
<evidence type="ECO:0000313" key="2">
    <source>
        <dbReference type="EMBL" id="GAA4724061.1"/>
    </source>
</evidence>
<feature type="domain" description="Aminoglycoside phosphotransferase" evidence="1">
    <location>
        <begin position="191"/>
        <end position="400"/>
    </location>
</feature>
<sequence length="458" mass="50784">MTTTIARGLREGRELVDPELFHRLVQRVAEEHDHDLIMAGRIVDQALAFLGTTATHEGRPLSASEIVDPGWHEFILHTVDYAEFCDRVAGRFLHHVPTDPDDESAEGVHDTLSYTVDAIDAAGFYVDTELWPTAHAGKCSQCHAGCNQLARLIDRETHMNRRSWDELPADVRNAIEARCGAILRTETPSAGRNSALSALLHTANGSVFVKGIPTDVRLFRAHRHEIRVNTWLRHRVSGVPCLLWTIEVGGWLLAGYEPVPGEHADFSPGSPDIPTVVDAISRLAEELTPSPAPDVAPLRRKYTRLAGWQWLADNHADQLDAWEKQHLDLLVNLDDEAPNALAGDSLVHADIHELNLLVDNGTVSVIDWAWSRTGPPWIDAALLTIRLIAEGHDPADAEQLVSGTWGIQHASATADALTTFAATTYGQWRRFSIEFPSPHREAPTRGAQLWTHRRLRAM</sequence>
<dbReference type="Pfam" id="PF01636">
    <property type="entry name" value="APH"/>
    <property type="match status" value="1"/>
</dbReference>
<proteinExistence type="predicted"/>
<protein>
    <recommendedName>
        <fullName evidence="1">Aminoglycoside phosphotransferase domain-containing protein</fullName>
    </recommendedName>
</protein>
<dbReference type="Proteomes" id="UP001500843">
    <property type="component" value="Unassembled WGS sequence"/>
</dbReference>
<gene>
    <name evidence="2" type="ORF">GCM10023198_56320</name>
</gene>
<dbReference type="InterPro" id="IPR011009">
    <property type="entry name" value="Kinase-like_dom_sf"/>
</dbReference>
<dbReference type="SUPFAM" id="SSF56112">
    <property type="entry name" value="Protein kinase-like (PK-like)"/>
    <property type="match status" value="1"/>
</dbReference>
<name>A0ABP8Y971_9MICO</name>
<comment type="caution">
    <text evidence="2">The sequence shown here is derived from an EMBL/GenBank/DDBJ whole genome shotgun (WGS) entry which is preliminary data.</text>
</comment>
<dbReference type="Gene3D" id="3.90.1200.10">
    <property type="match status" value="1"/>
</dbReference>
<accession>A0ABP8Y971</accession>
<organism evidence="2 3">
    <name type="scientific">Promicromonospora umidemergens</name>
    <dbReference type="NCBI Taxonomy" id="629679"/>
    <lineage>
        <taxon>Bacteria</taxon>
        <taxon>Bacillati</taxon>
        <taxon>Actinomycetota</taxon>
        <taxon>Actinomycetes</taxon>
        <taxon>Micrococcales</taxon>
        <taxon>Promicromonosporaceae</taxon>
        <taxon>Promicromonospora</taxon>
    </lineage>
</organism>
<evidence type="ECO:0000313" key="3">
    <source>
        <dbReference type="Proteomes" id="UP001500843"/>
    </source>
</evidence>
<dbReference type="RefSeq" id="WP_253872726.1">
    <property type="nucleotide sequence ID" value="NZ_BAABHM010000036.1"/>
</dbReference>
<dbReference type="InterPro" id="IPR002575">
    <property type="entry name" value="Aminoglycoside_PTrfase"/>
</dbReference>
<dbReference type="EMBL" id="BAABHM010000036">
    <property type="protein sequence ID" value="GAA4724061.1"/>
    <property type="molecule type" value="Genomic_DNA"/>
</dbReference>
<reference evidence="3" key="1">
    <citation type="journal article" date="2019" name="Int. J. Syst. Evol. Microbiol.">
        <title>The Global Catalogue of Microorganisms (GCM) 10K type strain sequencing project: providing services to taxonomists for standard genome sequencing and annotation.</title>
        <authorList>
            <consortium name="The Broad Institute Genomics Platform"/>
            <consortium name="The Broad Institute Genome Sequencing Center for Infectious Disease"/>
            <person name="Wu L."/>
            <person name="Ma J."/>
        </authorList>
    </citation>
    <scope>NUCLEOTIDE SEQUENCE [LARGE SCALE GENOMIC DNA]</scope>
    <source>
        <strain evidence="3">JCM 17975</strain>
    </source>
</reference>